<keyword evidence="1" id="KW-0004">4Fe-4S</keyword>
<evidence type="ECO:0000256" key="6">
    <source>
        <dbReference type="SAM" id="MobiDB-lite"/>
    </source>
</evidence>
<keyword evidence="4" id="KW-0408">Iron</keyword>
<feature type="region of interest" description="Disordered" evidence="6">
    <location>
        <begin position="86"/>
        <end position="114"/>
    </location>
</feature>
<evidence type="ECO:0000256" key="4">
    <source>
        <dbReference type="ARBA" id="ARBA00023004"/>
    </source>
</evidence>
<dbReference type="Pfam" id="PF12838">
    <property type="entry name" value="Fer4_7"/>
    <property type="match status" value="1"/>
</dbReference>
<dbReference type="GO" id="GO:0051539">
    <property type="term" value="F:4 iron, 4 sulfur cluster binding"/>
    <property type="evidence" value="ECO:0007669"/>
    <property type="project" value="UniProtKB-KW"/>
</dbReference>
<dbReference type="PROSITE" id="PS51379">
    <property type="entry name" value="4FE4S_FER_2"/>
    <property type="match status" value="2"/>
</dbReference>
<keyword evidence="2" id="KW-0479">Metal-binding</keyword>
<dbReference type="InterPro" id="IPR010226">
    <property type="entry name" value="NADH_quinone_OxRdtase_chainI"/>
</dbReference>
<feature type="domain" description="4Fe-4S ferredoxin-type" evidence="7">
    <location>
        <begin position="55"/>
        <end position="86"/>
    </location>
</feature>
<dbReference type="InterPro" id="IPR017896">
    <property type="entry name" value="4Fe4S_Fe-S-bd"/>
</dbReference>
<organism evidence="8 9">
    <name type="scientific">Humidesulfovibrio mexicanus</name>
    <dbReference type="NCBI Taxonomy" id="147047"/>
    <lineage>
        <taxon>Bacteria</taxon>
        <taxon>Pseudomonadati</taxon>
        <taxon>Thermodesulfobacteriota</taxon>
        <taxon>Desulfovibrionia</taxon>
        <taxon>Desulfovibrionales</taxon>
        <taxon>Desulfovibrionaceae</taxon>
        <taxon>Humidesulfovibrio</taxon>
    </lineage>
</organism>
<keyword evidence="5" id="KW-0411">Iron-sulfur</keyword>
<evidence type="ECO:0000313" key="8">
    <source>
        <dbReference type="EMBL" id="SNS07262.1"/>
    </source>
</evidence>
<protein>
    <submittedName>
        <fullName evidence="8">NADH-quinone oxidoreductase subunit I</fullName>
    </submittedName>
</protein>
<dbReference type="RefSeq" id="WP_089274782.1">
    <property type="nucleotide sequence ID" value="NZ_FZOC01000005.1"/>
</dbReference>
<evidence type="ECO:0000256" key="1">
    <source>
        <dbReference type="ARBA" id="ARBA00022485"/>
    </source>
</evidence>
<dbReference type="PROSITE" id="PS00198">
    <property type="entry name" value="4FE4S_FER_1"/>
    <property type="match status" value="2"/>
</dbReference>
<evidence type="ECO:0000313" key="9">
    <source>
        <dbReference type="Proteomes" id="UP000198324"/>
    </source>
</evidence>
<feature type="compositionally biased region" description="Basic and acidic residues" evidence="6">
    <location>
        <begin position="92"/>
        <end position="114"/>
    </location>
</feature>
<proteinExistence type="predicted"/>
<dbReference type="PANTHER" id="PTHR10849">
    <property type="entry name" value="NADH DEHYDROGENASE UBIQUINONE IRON-SULFUR PROTEIN 8, MITOCHONDRIAL"/>
    <property type="match status" value="1"/>
</dbReference>
<dbReference type="OrthoDB" id="9808559at2"/>
<accession>A0A239BI58</accession>
<dbReference type="SUPFAM" id="SSF54862">
    <property type="entry name" value="4Fe-4S ferredoxins"/>
    <property type="match status" value="1"/>
</dbReference>
<dbReference type="AlphaFoldDB" id="A0A239BI58"/>
<evidence type="ECO:0000256" key="2">
    <source>
        <dbReference type="ARBA" id="ARBA00022723"/>
    </source>
</evidence>
<sequence>MNAIKEAFKTVSDLWSLMVGLRVTGKYFLEPQRTVRYPWKALANTDSYKGHLELVGGVKDPFKPRCISCGMCAISCPSNCLTVVKRKPPKPTPEEEKALAEAKANGEKPKDKTPKDPEKFLYDYTLCSLCGTCMENCPAGALRFSKNIYLAGYSRNDFLFDLVLKLRETEGAAPAEPAAQPAEKSEA</sequence>
<dbReference type="Proteomes" id="UP000198324">
    <property type="component" value="Unassembled WGS sequence"/>
</dbReference>
<name>A0A239BI58_9BACT</name>
<keyword evidence="9" id="KW-1185">Reference proteome</keyword>
<evidence type="ECO:0000256" key="3">
    <source>
        <dbReference type="ARBA" id="ARBA00022737"/>
    </source>
</evidence>
<evidence type="ECO:0000259" key="7">
    <source>
        <dbReference type="PROSITE" id="PS51379"/>
    </source>
</evidence>
<evidence type="ECO:0000256" key="5">
    <source>
        <dbReference type="ARBA" id="ARBA00023014"/>
    </source>
</evidence>
<dbReference type="GO" id="GO:0046872">
    <property type="term" value="F:metal ion binding"/>
    <property type="evidence" value="ECO:0007669"/>
    <property type="project" value="UniProtKB-KW"/>
</dbReference>
<dbReference type="InterPro" id="IPR017900">
    <property type="entry name" value="4Fe4S_Fe_S_CS"/>
</dbReference>
<feature type="domain" description="4Fe-4S ferredoxin-type" evidence="7">
    <location>
        <begin position="118"/>
        <end position="147"/>
    </location>
</feature>
<keyword evidence="3" id="KW-0677">Repeat</keyword>
<dbReference type="GO" id="GO:0016651">
    <property type="term" value="F:oxidoreductase activity, acting on NAD(P)H"/>
    <property type="evidence" value="ECO:0007669"/>
    <property type="project" value="InterPro"/>
</dbReference>
<reference evidence="8 9" key="1">
    <citation type="submission" date="2017-06" db="EMBL/GenBank/DDBJ databases">
        <authorList>
            <person name="Kim H.J."/>
            <person name="Triplett B.A."/>
        </authorList>
    </citation>
    <scope>NUCLEOTIDE SEQUENCE [LARGE SCALE GENOMIC DNA]</scope>
    <source>
        <strain evidence="8 9">DSM 13116</strain>
    </source>
</reference>
<gene>
    <name evidence="8" type="ORF">SAMN04488503_2576</name>
</gene>
<dbReference type="EMBL" id="FZOC01000005">
    <property type="protein sequence ID" value="SNS07262.1"/>
    <property type="molecule type" value="Genomic_DNA"/>
</dbReference>
<dbReference type="Gene3D" id="3.30.70.3270">
    <property type="match status" value="1"/>
</dbReference>
<dbReference type="GO" id="GO:0016020">
    <property type="term" value="C:membrane"/>
    <property type="evidence" value="ECO:0007669"/>
    <property type="project" value="InterPro"/>
</dbReference>